<evidence type="ECO:0000256" key="5">
    <source>
        <dbReference type="HAMAP-Rule" id="MF_00527"/>
    </source>
</evidence>
<protein>
    <recommendedName>
        <fullName evidence="5">Putative 3-methyladenine DNA glycosylase</fullName>
        <ecNumber evidence="5">3.2.2.-</ecNumber>
    </recommendedName>
</protein>
<dbReference type="NCBIfam" id="NF002003">
    <property type="entry name" value="PRK00802.1-3"/>
    <property type="match status" value="1"/>
</dbReference>
<dbReference type="InterPro" id="IPR011034">
    <property type="entry name" value="Formyl_transferase-like_C_sf"/>
</dbReference>
<keyword evidence="8" id="KW-1185">Reference proteome</keyword>
<dbReference type="EMBL" id="JBHUFZ010000002">
    <property type="protein sequence ID" value="MFD1888713.1"/>
    <property type="molecule type" value="Genomic_DNA"/>
</dbReference>
<dbReference type="CDD" id="cd00540">
    <property type="entry name" value="AAG"/>
    <property type="match status" value="1"/>
</dbReference>
<reference evidence="8" key="1">
    <citation type="journal article" date="2019" name="Int. J. Syst. Evol. Microbiol.">
        <title>The Global Catalogue of Microorganisms (GCM) 10K type strain sequencing project: providing services to taxonomists for standard genome sequencing and annotation.</title>
        <authorList>
            <consortium name="The Broad Institute Genomics Platform"/>
            <consortium name="The Broad Institute Genome Sequencing Center for Infectious Disease"/>
            <person name="Wu L."/>
            <person name="Ma J."/>
        </authorList>
    </citation>
    <scope>NUCLEOTIDE SEQUENCE [LARGE SCALE GENOMIC DNA]</scope>
    <source>
        <strain evidence="8">CAIM 431</strain>
    </source>
</reference>
<evidence type="ECO:0000313" key="8">
    <source>
        <dbReference type="Proteomes" id="UP001597326"/>
    </source>
</evidence>
<evidence type="ECO:0000256" key="6">
    <source>
        <dbReference type="SAM" id="MobiDB-lite"/>
    </source>
</evidence>
<accession>A0ABW4RSR0</accession>
<evidence type="ECO:0000256" key="1">
    <source>
        <dbReference type="ARBA" id="ARBA00009232"/>
    </source>
</evidence>
<feature type="region of interest" description="Disordered" evidence="6">
    <location>
        <begin position="190"/>
        <end position="212"/>
    </location>
</feature>
<dbReference type="EC" id="3.2.2.-" evidence="5"/>
<dbReference type="NCBIfam" id="TIGR00567">
    <property type="entry name" value="3mg"/>
    <property type="match status" value="1"/>
</dbReference>
<dbReference type="GO" id="GO:0016798">
    <property type="term" value="F:hydrolase activity, acting on glycosyl bonds"/>
    <property type="evidence" value="ECO:0007669"/>
    <property type="project" value="UniProtKB-KW"/>
</dbReference>
<organism evidence="7 8">
    <name type="scientific">Luteococcus peritonei</name>
    <dbReference type="NCBI Taxonomy" id="88874"/>
    <lineage>
        <taxon>Bacteria</taxon>
        <taxon>Bacillati</taxon>
        <taxon>Actinomycetota</taxon>
        <taxon>Actinomycetes</taxon>
        <taxon>Propionibacteriales</taxon>
        <taxon>Propionibacteriaceae</taxon>
        <taxon>Luteococcus</taxon>
    </lineage>
</organism>
<dbReference type="Gene3D" id="3.10.300.10">
    <property type="entry name" value="Methylpurine-DNA glycosylase (MPG)"/>
    <property type="match status" value="1"/>
</dbReference>
<name>A0ABW4RSR0_9ACTN</name>
<evidence type="ECO:0000256" key="3">
    <source>
        <dbReference type="ARBA" id="ARBA00022801"/>
    </source>
</evidence>
<dbReference type="InterPro" id="IPR036995">
    <property type="entry name" value="MPG_sf"/>
</dbReference>
<gene>
    <name evidence="7" type="ORF">ACFSCS_00730</name>
</gene>
<dbReference type="RefSeq" id="WP_343871795.1">
    <property type="nucleotide sequence ID" value="NZ_BAAAIX010000002.1"/>
</dbReference>
<evidence type="ECO:0000256" key="4">
    <source>
        <dbReference type="ARBA" id="ARBA00023204"/>
    </source>
</evidence>
<dbReference type="SUPFAM" id="SSF50486">
    <property type="entry name" value="FMT C-terminal domain-like"/>
    <property type="match status" value="1"/>
</dbReference>
<evidence type="ECO:0000256" key="2">
    <source>
        <dbReference type="ARBA" id="ARBA00022763"/>
    </source>
</evidence>
<comment type="caution">
    <text evidence="7">The sequence shown here is derived from an EMBL/GenBank/DDBJ whole genome shotgun (WGS) entry which is preliminary data.</text>
</comment>
<dbReference type="HAMAP" id="MF_00527">
    <property type="entry name" value="3MGH"/>
    <property type="match status" value="1"/>
</dbReference>
<dbReference type="PANTHER" id="PTHR10429:SF0">
    <property type="entry name" value="DNA-3-METHYLADENINE GLYCOSYLASE"/>
    <property type="match status" value="1"/>
</dbReference>
<keyword evidence="2 5" id="KW-0227">DNA damage</keyword>
<keyword evidence="7" id="KW-0326">Glycosidase</keyword>
<dbReference type="PANTHER" id="PTHR10429">
    <property type="entry name" value="DNA-3-METHYLADENINE GLYCOSYLASE"/>
    <property type="match status" value="1"/>
</dbReference>
<dbReference type="InterPro" id="IPR003180">
    <property type="entry name" value="MPG"/>
</dbReference>
<keyword evidence="4 5" id="KW-0234">DNA repair</keyword>
<comment type="similarity">
    <text evidence="1 5">Belongs to the DNA glycosylase MPG family.</text>
</comment>
<proteinExistence type="inferred from homology"/>
<dbReference type="Proteomes" id="UP001597326">
    <property type="component" value="Unassembled WGS sequence"/>
</dbReference>
<evidence type="ECO:0000313" key="7">
    <source>
        <dbReference type="EMBL" id="MFD1888713.1"/>
    </source>
</evidence>
<dbReference type="Pfam" id="PF02245">
    <property type="entry name" value="Pur_DNA_glyco"/>
    <property type="match status" value="1"/>
</dbReference>
<keyword evidence="3 5" id="KW-0378">Hydrolase</keyword>
<sequence length="212" mass="22072">MIDLSRDPLEVAPELLGAVLCHDGVALRLTEVEAYRGGDDPASHAFRGVTPRTRVMFGPSAHLYVYLSYGIHLAANIVCGSDGTAGAVLLRAGEVVAGHELARGRRAAGRRPDAPPVPDHLLAKGPGCVGQALGLSLADSGAVVEQSDQAAPAPAHGSFLLLDGRRPVRTASGPRVGVSQAADHPWRFWEAGSPTVSSYSRSRRAAPPQGPL</sequence>